<evidence type="ECO:0000313" key="1">
    <source>
        <dbReference type="EMBL" id="SHK79454.1"/>
    </source>
</evidence>
<proteinExistence type="predicted"/>
<accession>A0A1M6VDL2</accession>
<keyword evidence="2" id="KW-1185">Reference proteome</keyword>
<organism evidence="1 2">
    <name type="scientific">Reichenbachiella agariperforans</name>
    <dbReference type="NCBI Taxonomy" id="156994"/>
    <lineage>
        <taxon>Bacteria</taxon>
        <taxon>Pseudomonadati</taxon>
        <taxon>Bacteroidota</taxon>
        <taxon>Cytophagia</taxon>
        <taxon>Cytophagales</taxon>
        <taxon>Reichenbachiellaceae</taxon>
        <taxon>Reichenbachiella</taxon>
    </lineage>
</organism>
<protein>
    <submittedName>
        <fullName evidence="1">Uncharacterized protein</fullName>
    </submittedName>
</protein>
<dbReference type="EMBL" id="FRAA01000009">
    <property type="protein sequence ID" value="SHK79454.1"/>
    <property type="molecule type" value="Genomic_DNA"/>
</dbReference>
<dbReference type="Proteomes" id="UP000184474">
    <property type="component" value="Unassembled WGS sequence"/>
</dbReference>
<dbReference type="STRING" id="156994.SAMN04488028_1096"/>
<evidence type="ECO:0000313" key="2">
    <source>
        <dbReference type="Proteomes" id="UP000184474"/>
    </source>
</evidence>
<sequence>MITGKENNTVYFSKKKLQEGEFASTFERIEQILKKYNINYKLLFLQERSYLNNHLGFGHHYSKLIITD</sequence>
<reference evidence="2" key="1">
    <citation type="submission" date="2016-11" db="EMBL/GenBank/DDBJ databases">
        <authorList>
            <person name="Varghese N."/>
            <person name="Submissions S."/>
        </authorList>
    </citation>
    <scope>NUCLEOTIDE SEQUENCE [LARGE SCALE GENOMIC DNA]</scope>
    <source>
        <strain evidence="2">DSM 26134</strain>
    </source>
</reference>
<gene>
    <name evidence="1" type="ORF">SAMN04488028_1096</name>
</gene>
<name>A0A1M6VDL2_REIAG</name>
<dbReference type="AlphaFoldDB" id="A0A1M6VDL2"/>